<name>A0A0R3WXJ5_HYDTA</name>
<evidence type="ECO:0000313" key="2">
    <source>
        <dbReference type="EMBL" id="VDM27061.1"/>
    </source>
</evidence>
<dbReference type="EMBL" id="UYWX01007660">
    <property type="protein sequence ID" value="VDM27061.1"/>
    <property type="molecule type" value="Genomic_DNA"/>
</dbReference>
<reference evidence="4" key="1">
    <citation type="submission" date="2017-02" db="UniProtKB">
        <authorList>
            <consortium name="WormBaseParasite"/>
        </authorList>
    </citation>
    <scope>IDENTIFICATION</scope>
</reference>
<accession>A0A0R3WXJ5</accession>
<organism evidence="4">
    <name type="scientific">Hydatigena taeniaeformis</name>
    <name type="common">Feline tapeworm</name>
    <name type="synonym">Taenia taeniaeformis</name>
    <dbReference type="NCBI Taxonomy" id="6205"/>
    <lineage>
        <taxon>Eukaryota</taxon>
        <taxon>Metazoa</taxon>
        <taxon>Spiralia</taxon>
        <taxon>Lophotrochozoa</taxon>
        <taxon>Platyhelminthes</taxon>
        <taxon>Cestoda</taxon>
        <taxon>Eucestoda</taxon>
        <taxon>Cyclophyllidea</taxon>
        <taxon>Taeniidae</taxon>
        <taxon>Hydatigera</taxon>
    </lineage>
</organism>
<dbReference type="WBParaSite" id="TTAC_0000548501-mRNA-1">
    <property type="protein sequence ID" value="TTAC_0000548501-mRNA-1"/>
    <property type="gene ID" value="TTAC_0000548501"/>
</dbReference>
<keyword evidence="3" id="KW-1185">Reference proteome</keyword>
<evidence type="ECO:0000313" key="4">
    <source>
        <dbReference type="WBParaSite" id="TTAC_0000548501-mRNA-1"/>
    </source>
</evidence>
<reference evidence="2 3" key="2">
    <citation type="submission" date="2018-11" db="EMBL/GenBank/DDBJ databases">
        <authorList>
            <consortium name="Pathogen Informatics"/>
        </authorList>
    </citation>
    <scope>NUCLEOTIDE SEQUENCE [LARGE SCALE GENOMIC DNA]</scope>
</reference>
<proteinExistence type="predicted"/>
<protein>
    <submittedName>
        <fullName evidence="2 4">Uncharacterized protein</fullName>
    </submittedName>
</protein>
<dbReference type="AlphaFoldDB" id="A0A0R3WXJ5"/>
<evidence type="ECO:0000256" key="1">
    <source>
        <dbReference type="SAM" id="MobiDB-lite"/>
    </source>
</evidence>
<dbReference type="Proteomes" id="UP000274429">
    <property type="component" value="Unassembled WGS sequence"/>
</dbReference>
<gene>
    <name evidence="2" type="ORF">TTAC_LOCUS5472</name>
</gene>
<feature type="region of interest" description="Disordered" evidence="1">
    <location>
        <begin position="129"/>
        <end position="166"/>
    </location>
</feature>
<evidence type="ECO:0000313" key="3">
    <source>
        <dbReference type="Proteomes" id="UP000274429"/>
    </source>
</evidence>
<sequence length="166" mass="18079">MRKTLKWMCAQKGERNGEVRLPTWRQPQPLSTVHLSAADHLFSLTIVMHSSISAPCFNNVHPIDVPLTSTGECALSRLRSQDALLSLNSVERGSLTEPPTRSDAVTFGTPSCAATFCCRTKSSLPMKDLTTPSHTVGQKAFPSQVHTSPVHSRDAEATKSYGSRTT</sequence>